<dbReference type="PANTHER" id="PTHR10459">
    <property type="entry name" value="DNA LIGASE"/>
    <property type="match status" value="1"/>
</dbReference>
<evidence type="ECO:0000313" key="9">
    <source>
        <dbReference type="Proteomes" id="UP001281761"/>
    </source>
</evidence>
<evidence type="ECO:0000256" key="3">
    <source>
        <dbReference type="ARBA" id="ARBA00023027"/>
    </source>
</evidence>
<keyword evidence="1 5" id="KW-0328">Glycosyltransferase</keyword>
<dbReference type="PROSITE" id="PS51059">
    <property type="entry name" value="PARP_CATALYTIC"/>
    <property type="match status" value="1"/>
</dbReference>
<dbReference type="Pfam" id="PF00644">
    <property type="entry name" value="PARP"/>
    <property type="match status" value="1"/>
</dbReference>
<keyword evidence="2 5" id="KW-0808">Transferase</keyword>
<dbReference type="EC" id="2.4.2.-" evidence="5"/>
<evidence type="ECO:0000256" key="4">
    <source>
        <dbReference type="ARBA" id="ARBA00033987"/>
    </source>
</evidence>
<dbReference type="SUPFAM" id="SSF56399">
    <property type="entry name" value="ADP-ribosylation"/>
    <property type="match status" value="1"/>
</dbReference>
<evidence type="ECO:0000256" key="1">
    <source>
        <dbReference type="ARBA" id="ARBA00022676"/>
    </source>
</evidence>
<feature type="region of interest" description="Disordered" evidence="6">
    <location>
        <begin position="216"/>
        <end position="252"/>
    </location>
</feature>
<protein>
    <recommendedName>
        <fullName evidence="5">Poly [ADP-ribose] polymerase</fullName>
        <shortName evidence="5">PARP</shortName>
        <ecNumber evidence="5">2.4.2.-</ecNumber>
    </recommendedName>
</protein>
<dbReference type="InterPro" id="IPR050800">
    <property type="entry name" value="ARTD/PARP"/>
</dbReference>
<keyword evidence="9" id="KW-1185">Reference proteome</keyword>
<dbReference type="PANTHER" id="PTHR10459:SF60">
    <property type="entry name" value="POLY [ADP-RIBOSE] POLYMERASE 2"/>
    <property type="match status" value="1"/>
</dbReference>
<dbReference type="Gene3D" id="3.90.228.10">
    <property type="match status" value="1"/>
</dbReference>
<feature type="domain" description="PARP catalytic" evidence="7">
    <location>
        <begin position="670"/>
        <end position="873"/>
    </location>
</feature>
<reference evidence="8 9" key="1">
    <citation type="journal article" date="2022" name="bioRxiv">
        <title>Genomics of Preaxostyla Flagellates Illuminates Evolutionary Transitions and the Path Towards Mitochondrial Loss.</title>
        <authorList>
            <person name="Novak L.V.F."/>
            <person name="Treitli S.C."/>
            <person name="Pyrih J."/>
            <person name="Halakuc P."/>
            <person name="Pipaliya S.V."/>
            <person name="Vacek V."/>
            <person name="Brzon O."/>
            <person name="Soukal P."/>
            <person name="Eme L."/>
            <person name="Dacks J.B."/>
            <person name="Karnkowska A."/>
            <person name="Elias M."/>
            <person name="Hampl V."/>
        </authorList>
    </citation>
    <scope>NUCLEOTIDE SEQUENCE [LARGE SCALE GENOMIC DNA]</scope>
    <source>
        <strain evidence="8">NAU3</strain>
        <tissue evidence="8">Gut</tissue>
    </source>
</reference>
<evidence type="ECO:0000256" key="2">
    <source>
        <dbReference type="ARBA" id="ARBA00022679"/>
    </source>
</evidence>
<dbReference type="InterPro" id="IPR012317">
    <property type="entry name" value="Poly(ADP-ribose)pol_cat_dom"/>
</dbReference>
<evidence type="ECO:0000313" key="8">
    <source>
        <dbReference type="EMBL" id="KAK2949849.1"/>
    </source>
</evidence>
<dbReference type="EMBL" id="JARBJD010000148">
    <property type="protein sequence ID" value="KAK2949849.1"/>
    <property type="molecule type" value="Genomic_DNA"/>
</dbReference>
<evidence type="ECO:0000259" key="7">
    <source>
        <dbReference type="PROSITE" id="PS51059"/>
    </source>
</evidence>
<name>A0ABQ9XDS4_9EUKA</name>
<sequence>MVTPTPTSLKNSLRQRITEYLAARFKKELCGTSMTMYGRFEKQSYENDSCIDVVFTPFNATFTVWQDHMILRVETPELWQLVWTEMWTPEGITEVVVRLDNINPCHCHTLIAVAHQNSFYPPPPPPPTAILSHTLSSSVPSYPSATSMLHSQGTYCPPTSQPSVPVQLNLSTAQMIPPCYSVPQQQVHPQQKLLLSQTISDSQQILFQSQSQPLQQSVHPQQTSALQHTQISQVSVQSSQESQSPAISEPIQSIPRIPRVVESKFSRIKTKQDSLRLNKATVPEQPIIVERRQDLCPLTGKPIVHRTTAYFKDFETSAFQEFIAEYHLNPGNMKRSLLKDIPPPKIQRSLPNEVLQVKLGPKRTSRCFFLPEKCLVWKSHDEFYHNIVVIHKDAAGHECSPHTLQLLVQRRIDNGVEIIPSERSIYVLHVQKKPSTPLLNWMPEHFLNQLDLPSVNTTTFSYRIIACSTISEGRTVFKRECESIGYSTWNKILTDTKYAKVSEDDTEAEERYELEEMERWREYELSHPDTIIPFLQQLASPSQDQGKGNHLNILTGMVRHNRLQNVLFPYHGPQPQQPVAPPRPDRTDPEPRAVVEATSVLALIKRRIGLDQMGGEMQTLCDRFNKLIAGDENAPELTRANVASSVNAKVRQLVKFVIGFSNLDGQNPQPQLDLKSASLLLLRVLNTQITVVDRQHPDFNSLMNSIGMNTGRNVTIFELNRPDDDFRMRKCAKVTDHRLLFHGSAVGNWLSILSGGLQPHGLDKFVSADQDQPHYGIFFADRLEKAMQYIGLHGYGGLQNGSVVSMCEVALGPPSGHKHKYCHEFRDYRSTPPFTEFHGMQRPVACPFGGVRHNEYIVLAPEQVRVRYLLHFS</sequence>
<evidence type="ECO:0000256" key="6">
    <source>
        <dbReference type="SAM" id="MobiDB-lite"/>
    </source>
</evidence>
<comment type="catalytic activity">
    <reaction evidence="4">
        <text>NAD(+) + (ADP-D-ribosyl)n-acceptor = nicotinamide + (ADP-D-ribosyl)n+1-acceptor + H(+).</text>
        <dbReference type="EC" id="2.4.2.30"/>
    </reaction>
</comment>
<proteinExistence type="predicted"/>
<accession>A0ABQ9XDS4</accession>
<gene>
    <name evidence="8" type="ORF">BLNAU_15244</name>
</gene>
<evidence type="ECO:0000256" key="5">
    <source>
        <dbReference type="RuleBase" id="RU362114"/>
    </source>
</evidence>
<organism evidence="8 9">
    <name type="scientific">Blattamonas nauphoetae</name>
    <dbReference type="NCBI Taxonomy" id="2049346"/>
    <lineage>
        <taxon>Eukaryota</taxon>
        <taxon>Metamonada</taxon>
        <taxon>Preaxostyla</taxon>
        <taxon>Oxymonadida</taxon>
        <taxon>Blattamonas</taxon>
    </lineage>
</organism>
<comment type="caution">
    <text evidence="8">The sequence shown here is derived from an EMBL/GenBank/DDBJ whole genome shotgun (WGS) entry which is preliminary data.</text>
</comment>
<keyword evidence="3 5" id="KW-0520">NAD</keyword>
<dbReference type="Proteomes" id="UP001281761">
    <property type="component" value="Unassembled WGS sequence"/>
</dbReference>
<feature type="region of interest" description="Disordered" evidence="6">
    <location>
        <begin position="570"/>
        <end position="589"/>
    </location>
</feature>
<feature type="compositionally biased region" description="Low complexity" evidence="6">
    <location>
        <begin position="216"/>
        <end position="244"/>
    </location>
</feature>